<reference evidence="10" key="1">
    <citation type="journal article" date="2023" name="G3 (Bethesda)">
        <title>Whole genome assembly and annotation of the endangered Caribbean coral Acropora cervicornis.</title>
        <authorList>
            <person name="Selwyn J.D."/>
            <person name="Vollmer S.V."/>
        </authorList>
    </citation>
    <scope>NUCLEOTIDE SEQUENCE</scope>
    <source>
        <strain evidence="10">K2</strain>
    </source>
</reference>
<keyword evidence="7" id="KW-0539">Nucleus</keyword>
<evidence type="ECO:0000313" key="10">
    <source>
        <dbReference type="EMBL" id="KAK2550668.1"/>
    </source>
</evidence>
<comment type="cofactor">
    <cofactor evidence="1">
        <name>a divalent metal cation</name>
        <dbReference type="ChEBI" id="CHEBI:60240"/>
    </cofactor>
</comment>
<comment type="similarity">
    <text evidence="3">Belongs to the HARBI1 family.</text>
</comment>
<feature type="domain" description="DDE Tnp4" evidence="9">
    <location>
        <begin position="152"/>
        <end position="303"/>
    </location>
</feature>
<dbReference type="GO" id="GO:0005634">
    <property type="term" value="C:nucleus"/>
    <property type="evidence" value="ECO:0007669"/>
    <property type="project" value="UniProtKB-SubCell"/>
</dbReference>
<dbReference type="InterPro" id="IPR027806">
    <property type="entry name" value="HARBI1_dom"/>
</dbReference>
<organism evidence="10 11">
    <name type="scientific">Acropora cervicornis</name>
    <name type="common">Staghorn coral</name>
    <dbReference type="NCBI Taxonomy" id="6130"/>
    <lineage>
        <taxon>Eukaryota</taxon>
        <taxon>Metazoa</taxon>
        <taxon>Cnidaria</taxon>
        <taxon>Anthozoa</taxon>
        <taxon>Hexacorallia</taxon>
        <taxon>Scleractinia</taxon>
        <taxon>Astrocoeniina</taxon>
        <taxon>Acroporidae</taxon>
        <taxon>Acropora</taxon>
    </lineage>
</organism>
<dbReference type="AlphaFoldDB" id="A0AAD9UUQ8"/>
<keyword evidence="6" id="KW-0378">Hydrolase</keyword>
<evidence type="ECO:0000259" key="9">
    <source>
        <dbReference type="Pfam" id="PF13359"/>
    </source>
</evidence>
<dbReference type="EMBL" id="JARQWQ010000107">
    <property type="protein sequence ID" value="KAK2550668.1"/>
    <property type="molecule type" value="Genomic_DNA"/>
</dbReference>
<evidence type="ECO:0000256" key="8">
    <source>
        <dbReference type="SAM" id="MobiDB-lite"/>
    </source>
</evidence>
<comment type="subcellular location">
    <subcellularLocation>
        <location evidence="2">Nucleus</location>
    </subcellularLocation>
</comment>
<dbReference type="PANTHER" id="PTHR22930">
    <property type="match status" value="1"/>
</dbReference>
<name>A0AAD9UUQ8_ACRCE</name>
<comment type="caution">
    <text evidence="10">The sequence shown here is derived from an EMBL/GenBank/DDBJ whole genome shotgun (WGS) entry which is preliminary data.</text>
</comment>
<proteinExistence type="inferred from homology"/>
<dbReference type="InterPro" id="IPR045249">
    <property type="entry name" value="HARBI1-like"/>
</dbReference>
<evidence type="ECO:0000256" key="4">
    <source>
        <dbReference type="ARBA" id="ARBA00022722"/>
    </source>
</evidence>
<gene>
    <name evidence="10" type="ORF">P5673_028531</name>
</gene>
<evidence type="ECO:0000256" key="2">
    <source>
        <dbReference type="ARBA" id="ARBA00004123"/>
    </source>
</evidence>
<dbReference type="GO" id="GO:0004518">
    <property type="term" value="F:nuclease activity"/>
    <property type="evidence" value="ECO:0007669"/>
    <property type="project" value="UniProtKB-KW"/>
</dbReference>
<dbReference type="Pfam" id="PF13359">
    <property type="entry name" value="DDE_Tnp_4"/>
    <property type="match status" value="1"/>
</dbReference>
<keyword evidence="11" id="KW-1185">Reference proteome</keyword>
<evidence type="ECO:0000256" key="1">
    <source>
        <dbReference type="ARBA" id="ARBA00001968"/>
    </source>
</evidence>
<feature type="region of interest" description="Disordered" evidence="8">
    <location>
        <begin position="1"/>
        <end position="26"/>
    </location>
</feature>
<sequence length="386" mass="43445">MASAQVAETSVTNNSPSQDSNQGTSPIADIINDHGLSYHLYGDDIQLSISLNDIQQVKLRVECCVRDFNEWRIRNYLKLHQDKTDLVVISPRFHPMPDIGHITVGSECIAPCDSVRNPGPHFIKWPLTNDECATIKNEFYLRGGFPCVIGCIDGTHDRLQAPSQHENNYVKRKGFHSIKVQGVSNHEGIFTNVIARWPGSTDHSHVFRTSNICTHLQINHRSLDDGVLLGDSGYACSPFLMTLYTSARNAAQEAYNDAHAKTRVVIEQTFGRWKRRFHLLHSEIRMAPEKVCIIVGACAVLHNIALQLHKPMEDGEVDELADVDPCHGPQQEFYSGHKQKKFQDHKNGRQGIAACRTSWAILGLYNIDLIFLMENKTVGRDIDTKK</sequence>
<evidence type="ECO:0000256" key="7">
    <source>
        <dbReference type="ARBA" id="ARBA00023242"/>
    </source>
</evidence>
<evidence type="ECO:0000313" key="11">
    <source>
        <dbReference type="Proteomes" id="UP001249851"/>
    </source>
</evidence>
<feature type="compositionally biased region" description="Polar residues" evidence="8">
    <location>
        <begin position="1"/>
        <end position="25"/>
    </location>
</feature>
<evidence type="ECO:0000256" key="3">
    <source>
        <dbReference type="ARBA" id="ARBA00006958"/>
    </source>
</evidence>
<evidence type="ECO:0000256" key="5">
    <source>
        <dbReference type="ARBA" id="ARBA00022723"/>
    </source>
</evidence>
<dbReference type="GO" id="GO:0046872">
    <property type="term" value="F:metal ion binding"/>
    <property type="evidence" value="ECO:0007669"/>
    <property type="project" value="UniProtKB-KW"/>
</dbReference>
<accession>A0AAD9UUQ8</accession>
<dbReference type="Proteomes" id="UP001249851">
    <property type="component" value="Unassembled WGS sequence"/>
</dbReference>
<protein>
    <submittedName>
        <fullName evidence="10">Nuclease HARBI1</fullName>
    </submittedName>
</protein>
<evidence type="ECO:0000256" key="6">
    <source>
        <dbReference type="ARBA" id="ARBA00022801"/>
    </source>
</evidence>
<dbReference type="PANTHER" id="PTHR22930:SF289">
    <property type="entry name" value="DDE TNP4 DOMAIN-CONTAINING PROTEIN-RELATED"/>
    <property type="match status" value="1"/>
</dbReference>
<keyword evidence="4" id="KW-0540">Nuclease</keyword>
<reference evidence="10" key="2">
    <citation type="journal article" date="2023" name="Science">
        <title>Genomic signatures of disease resistance in endangered staghorn corals.</title>
        <authorList>
            <person name="Vollmer S.V."/>
            <person name="Selwyn J.D."/>
            <person name="Despard B.A."/>
            <person name="Roesel C.L."/>
        </authorList>
    </citation>
    <scope>NUCLEOTIDE SEQUENCE</scope>
    <source>
        <strain evidence="10">K2</strain>
    </source>
</reference>
<dbReference type="GO" id="GO:0016787">
    <property type="term" value="F:hydrolase activity"/>
    <property type="evidence" value="ECO:0007669"/>
    <property type="project" value="UniProtKB-KW"/>
</dbReference>
<keyword evidence="5" id="KW-0479">Metal-binding</keyword>